<evidence type="ECO:0000313" key="3">
    <source>
        <dbReference type="EMBL" id="PIO73142.1"/>
    </source>
</evidence>
<feature type="transmembrane region" description="Helical" evidence="2">
    <location>
        <begin position="282"/>
        <end position="304"/>
    </location>
</feature>
<reference evidence="3 4" key="1">
    <citation type="submission" date="2015-09" db="EMBL/GenBank/DDBJ databases">
        <title>Draft genome of the parasitic nematode Teladorsagia circumcincta isolate WARC Sus (inbred).</title>
        <authorList>
            <person name="Mitreva M."/>
        </authorList>
    </citation>
    <scope>NUCLEOTIDE SEQUENCE [LARGE SCALE GENOMIC DNA]</scope>
    <source>
        <strain evidence="3 4">S</strain>
    </source>
</reference>
<keyword evidence="4" id="KW-1185">Reference proteome</keyword>
<name>A0A2G9UTR9_TELCI</name>
<keyword evidence="2" id="KW-0812">Transmembrane</keyword>
<sequence length="318" mass="35352">METVTEMVTKTKKKTPPRKAAVGASTNKEHKEKKVEFNGVGLKANKMLNRKALLFALSIMSSLFYYAYITPGPHQQYIAVVEKKILWWGWWVFLGVLSSIGLGSGLHTFLIYLGPHIAAVTLAAYECNSLNFPEPPYPDSIVCPSGKTQGATSIAISLWQIVAKVRVESLLWGAGTALGELPPYFMARAARLSGEEPDDEEYKEFIQLMNANKKGGADELMLFVIIAFSEHHVENLIHQLGKIPHVGNMIRQPIRDMLQKQKLALHRAPGTHVEQSTSTLQAILGGVVTLMIFGFLLSIINSLAQRYHKRLCDKRKVA</sequence>
<protein>
    <recommendedName>
        <fullName evidence="5">Transmembrane protein 49</fullName>
    </recommendedName>
</protein>
<evidence type="ECO:0000256" key="1">
    <source>
        <dbReference type="SAM" id="MobiDB-lite"/>
    </source>
</evidence>
<dbReference type="OrthoDB" id="2016540at2759"/>
<organism evidence="3 4">
    <name type="scientific">Teladorsagia circumcincta</name>
    <name type="common">Brown stomach worm</name>
    <name type="synonym">Ostertagia circumcincta</name>
    <dbReference type="NCBI Taxonomy" id="45464"/>
    <lineage>
        <taxon>Eukaryota</taxon>
        <taxon>Metazoa</taxon>
        <taxon>Ecdysozoa</taxon>
        <taxon>Nematoda</taxon>
        <taxon>Chromadorea</taxon>
        <taxon>Rhabditida</taxon>
        <taxon>Rhabditina</taxon>
        <taxon>Rhabditomorpha</taxon>
        <taxon>Strongyloidea</taxon>
        <taxon>Trichostrongylidae</taxon>
        <taxon>Teladorsagia</taxon>
    </lineage>
</organism>
<gene>
    <name evidence="3" type="ORF">TELCIR_04901</name>
</gene>
<dbReference type="AlphaFoldDB" id="A0A2G9UTR9"/>
<evidence type="ECO:0000313" key="4">
    <source>
        <dbReference type="Proteomes" id="UP000230423"/>
    </source>
</evidence>
<dbReference type="EMBL" id="KZ345510">
    <property type="protein sequence ID" value="PIO73142.1"/>
    <property type="molecule type" value="Genomic_DNA"/>
</dbReference>
<feature type="transmembrane region" description="Helical" evidence="2">
    <location>
        <begin position="52"/>
        <end position="69"/>
    </location>
</feature>
<evidence type="ECO:0000256" key="2">
    <source>
        <dbReference type="SAM" id="Phobius"/>
    </source>
</evidence>
<evidence type="ECO:0008006" key="5">
    <source>
        <dbReference type="Google" id="ProtNLM"/>
    </source>
</evidence>
<proteinExistence type="predicted"/>
<keyword evidence="2" id="KW-0472">Membrane</keyword>
<dbReference type="Proteomes" id="UP000230423">
    <property type="component" value="Unassembled WGS sequence"/>
</dbReference>
<feature type="region of interest" description="Disordered" evidence="1">
    <location>
        <begin position="1"/>
        <end position="26"/>
    </location>
</feature>
<feature type="transmembrane region" description="Helical" evidence="2">
    <location>
        <begin position="85"/>
        <end position="102"/>
    </location>
</feature>
<accession>A0A2G9UTR9</accession>
<keyword evidence="2" id="KW-1133">Transmembrane helix</keyword>